<protein>
    <recommendedName>
        <fullName evidence="3">DUF3182 domain-containing protein</fullName>
    </recommendedName>
</protein>
<dbReference type="EMBL" id="JACIEN010000001">
    <property type="protein sequence ID" value="MBB4016509.1"/>
    <property type="molecule type" value="Genomic_DNA"/>
</dbReference>
<proteinExistence type="predicted"/>
<dbReference type="InterPro" id="IPR021519">
    <property type="entry name" value="DUF3182"/>
</dbReference>
<dbReference type="Proteomes" id="UP000577362">
    <property type="component" value="Unassembled WGS sequence"/>
</dbReference>
<dbReference type="SUPFAM" id="SSF56059">
    <property type="entry name" value="Glutathione synthetase ATP-binding domain-like"/>
    <property type="match status" value="1"/>
</dbReference>
<accession>A0A840BYZ7</accession>
<keyword evidence="2" id="KW-1185">Reference proteome</keyword>
<gene>
    <name evidence="1" type="ORF">GGR16_001515</name>
</gene>
<dbReference type="Pfam" id="PF11379">
    <property type="entry name" value="DUF3182"/>
    <property type="match status" value="1"/>
</dbReference>
<reference evidence="1 2" key="1">
    <citation type="submission" date="2020-08" db="EMBL/GenBank/DDBJ databases">
        <title>Genomic Encyclopedia of Type Strains, Phase IV (KMG-IV): sequencing the most valuable type-strain genomes for metagenomic binning, comparative biology and taxonomic classification.</title>
        <authorList>
            <person name="Goeker M."/>
        </authorList>
    </citation>
    <scope>NUCLEOTIDE SEQUENCE [LARGE SCALE GENOMIC DNA]</scope>
    <source>
        <strain evidence="1 2">DSM 103737</strain>
    </source>
</reference>
<organism evidence="1 2">
    <name type="scientific">Chelatococcus caeni</name>
    <dbReference type="NCBI Taxonomy" id="1348468"/>
    <lineage>
        <taxon>Bacteria</taxon>
        <taxon>Pseudomonadati</taxon>
        <taxon>Pseudomonadota</taxon>
        <taxon>Alphaproteobacteria</taxon>
        <taxon>Hyphomicrobiales</taxon>
        <taxon>Chelatococcaceae</taxon>
        <taxon>Chelatococcus</taxon>
    </lineage>
</organism>
<dbReference type="AlphaFoldDB" id="A0A840BYZ7"/>
<comment type="caution">
    <text evidence="1">The sequence shown here is derived from an EMBL/GenBank/DDBJ whole genome shotgun (WGS) entry which is preliminary data.</text>
</comment>
<evidence type="ECO:0000313" key="2">
    <source>
        <dbReference type="Proteomes" id="UP000577362"/>
    </source>
</evidence>
<evidence type="ECO:0000313" key="1">
    <source>
        <dbReference type="EMBL" id="MBB4016509.1"/>
    </source>
</evidence>
<name>A0A840BYZ7_9HYPH</name>
<evidence type="ECO:0008006" key="3">
    <source>
        <dbReference type="Google" id="ProtNLM"/>
    </source>
</evidence>
<sequence length="378" mass="40401">MVTDIGSARTALVTHDCRGGRDHSEIGHVSLARALAATLDLDYAGAVEECTGRTSLYHFPRRTLCGHDEAARHAVGCEDDLFGGWVAEPFMATKAIVHPLVSRGAVAPPSWLPAFAREVEEVVLDGLTVFDASDAAQAARRLLSRGALRLKPVLAEGARGQVVVRSKDELDEALAAVLAHNDVRQGLVLEENLSDVGTASVGEVRAAGLRAAYYGIQSLTDDNAGEKVYGGSALYLVRGGMEALLDHPLDERARRCVAAARVFDRAADANFAGFFASRRNYDIAFGTAAGGGERLAVLEQSWRVGGATGAEIAALALFRSDPRITAVRARTVERYGDARVPDGAVVHYCGDDPELGRLVKYTVVDDVIRADDRGRHSR</sequence>
<dbReference type="RefSeq" id="WP_183316157.1">
    <property type="nucleotide sequence ID" value="NZ_JACIEN010000001.1"/>
</dbReference>